<evidence type="ECO:0000256" key="8">
    <source>
        <dbReference type="ARBA" id="ARBA00023114"/>
    </source>
</evidence>
<dbReference type="RefSeq" id="WP_153234484.1">
    <property type="nucleotide sequence ID" value="NZ_WINI01000004.1"/>
</dbReference>
<dbReference type="Proteomes" id="UP000451565">
    <property type="component" value="Unassembled WGS sequence"/>
</dbReference>
<keyword evidence="6 11" id="KW-0732">Signal</keyword>
<dbReference type="InterPro" id="IPR023614">
    <property type="entry name" value="Porin_dom_sf"/>
</dbReference>
<dbReference type="GO" id="GO:0015288">
    <property type="term" value="F:porin activity"/>
    <property type="evidence" value="ECO:0007669"/>
    <property type="project" value="UniProtKB-KW"/>
</dbReference>
<keyword evidence="7" id="KW-0406">Ion transport</keyword>
<protein>
    <submittedName>
        <fullName evidence="13">Porin</fullName>
    </submittedName>
</protein>
<evidence type="ECO:0000256" key="10">
    <source>
        <dbReference type="ARBA" id="ARBA00023237"/>
    </source>
</evidence>
<keyword evidence="14" id="KW-1185">Reference proteome</keyword>
<dbReference type="SUPFAM" id="SSF56935">
    <property type="entry name" value="Porins"/>
    <property type="match status" value="1"/>
</dbReference>
<dbReference type="EMBL" id="WINI01000004">
    <property type="protein sequence ID" value="MQR00871.1"/>
    <property type="molecule type" value="Genomic_DNA"/>
</dbReference>
<dbReference type="Pfam" id="PF13609">
    <property type="entry name" value="Porin_4"/>
    <property type="match status" value="1"/>
</dbReference>
<dbReference type="GO" id="GO:0034220">
    <property type="term" value="P:monoatomic ion transmembrane transport"/>
    <property type="evidence" value="ECO:0007669"/>
    <property type="project" value="InterPro"/>
</dbReference>
<keyword evidence="5" id="KW-0812">Transmembrane</keyword>
<evidence type="ECO:0000256" key="7">
    <source>
        <dbReference type="ARBA" id="ARBA00023065"/>
    </source>
</evidence>
<dbReference type="PANTHER" id="PTHR34501:SF9">
    <property type="entry name" value="MAJOR OUTER MEMBRANE PROTEIN P.IA"/>
    <property type="match status" value="1"/>
</dbReference>
<feature type="chain" id="PRO_5032904427" evidence="11">
    <location>
        <begin position="21"/>
        <end position="391"/>
    </location>
</feature>
<evidence type="ECO:0000256" key="2">
    <source>
        <dbReference type="ARBA" id="ARBA00011233"/>
    </source>
</evidence>
<organism evidence="13 14">
    <name type="scientific">Glaciimonas soli</name>
    <dbReference type="NCBI Taxonomy" id="2590999"/>
    <lineage>
        <taxon>Bacteria</taxon>
        <taxon>Pseudomonadati</taxon>
        <taxon>Pseudomonadota</taxon>
        <taxon>Betaproteobacteria</taxon>
        <taxon>Burkholderiales</taxon>
        <taxon>Oxalobacteraceae</taxon>
        <taxon>Glaciimonas</taxon>
    </lineage>
</organism>
<dbReference type="InterPro" id="IPR050298">
    <property type="entry name" value="Gram-neg_bact_OMP"/>
</dbReference>
<evidence type="ECO:0000259" key="12">
    <source>
        <dbReference type="Pfam" id="PF13609"/>
    </source>
</evidence>
<dbReference type="OrthoDB" id="5293374at2"/>
<keyword evidence="8" id="KW-0626">Porin</keyword>
<comment type="subcellular location">
    <subcellularLocation>
        <location evidence="1">Cell outer membrane</location>
        <topology evidence="1">Multi-pass membrane protein</topology>
    </subcellularLocation>
</comment>
<dbReference type="CDD" id="cd00342">
    <property type="entry name" value="gram_neg_porins"/>
    <property type="match status" value="1"/>
</dbReference>
<sequence length="391" mass="41233">MKKLILAASILAGFAGVAQAQTSVTIYGIIDLGLNYTSNVDGLTRVQMASGDVQGSRLGFKGTEDLGNGLSAVFQLENGFSANTGTLGQGGRLFGRQAFVGLSSTTAGTITLGRQYDSIVDYIGPLTSNGNWSGYLFSHPLDNDNTDNSFRINSSLKYTSANYSGFTFGGLYGFGGVAGSANTNNTYSLGASYVNGPLAVAAGFMQLNNPGAPSNQASGSVGNDYNFVASKQKTAGIGINYTFPTATTLGFVYTGTNLDNPTATSYFDGTNTNLLPGGGATLSTLKFTNYELNLKQQITPMFFVGAMYVYTHANYDTSVGQSKLKWNSFGLMADYNLSKRTDIYSQLLFQKVSGDTGSVGSYLGDAYIPGSGGVSDSQQQSLLRIALRHKF</sequence>
<keyword evidence="10" id="KW-0998">Cell outer membrane</keyword>
<gene>
    <name evidence="13" type="ORF">GEV47_09260</name>
</gene>
<evidence type="ECO:0000256" key="9">
    <source>
        <dbReference type="ARBA" id="ARBA00023136"/>
    </source>
</evidence>
<reference evidence="13 14" key="1">
    <citation type="submission" date="2019-10" db="EMBL/GenBank/DDBJ databases">
        <title>Glaciimonas soli sp. nov., a psychrophilic bacterium isolated from the forest soil of a high elevation mountain in Taiwan.</title>
        <authorList>
            <person name="Wang L.-T."/>
            <person name="Shieh W.Y."/>
        </authorList>
    </citation>
    <scope>NUCLEOTIDE SEQUENCE [LARGE SCALE GENOMIC DNA]</scope>
    <source>
        <strain evidence="13 14">GS1</strain>
    </source>
</reference>
<evidence type="ECO:0000313" key="14">
    <source>
        <dbReference type="Proteomes" id="UP000451565"/>
    </source>
</evidence>
<keyword evidence="4" id="KW-1134">Transmembrane beta strand</keyword>
<dbReference type="PANTHER" id="PTHR34501">
    <property type="entry name" value="PROTEIN YDDL-RELATED"/>
    <property type="match status" value="1"/>
</dbReference>
<comment type="caution">
    <text evidence="13">The sequence shown here is derived from an EMBL/GenBank/DDBJ whole genome shotgun (WGS) entry which is preliminary data.</text>
</comment>
<evidence type="ECO:0000256" key="3">
    <source>
        <dbReference type="ARBA" id="ARBA00022448"/>
    </source>
</evidence>
<keyword evidence="9" id="KW-0472">Membrane</keyword>
<evidence type="ECO:0000256" key="5">
    <source>
        <dbReference type="ARBA" id="ARBA00022692"/>
    </source>
</evidence>
<evidence type="ECO:0000256" key="6">
    <source>
        <dbReference type="ARBA" id="ARBA00022729"/>
    </source>
</evidence>
<dbReference type="AlphaFoldDB" id="A0A843YU63"/>
<dbReference type="Gene3D" id="2.40.160.10">
    <property type="entry name" value="Porin"/>
    <property type="match status" value="1"/>
</dbReference>
<feature type="signal peptide" evidence="11">
    <location>
        <begin position="1"/>
        <end position="20"/>
    </location>
</feature>
<evidence type="ECO:0000256" key="4">
    <source>
        <dbReference type="ARBA" id="ARBA00022452"/>
    </source>
</evidence>
<evidence type="ECO:0000256" key="1">
    <source>
        <dbReference type="ARBA" id="ARBA00004571"/>
    </source>
</evidence>
<name>A0A843YU63_9BURK</name>
<dbReference type="InterPro" id="IPR002299">
    <property type="entry name" value="Porin_Neis"/>
</dbReference>
<evidence type="ECO:0000313" key="13">
    <source>
        <dbReference type="EMBL" id="MQR00871.1"/>
    </source>
</evidence>
<proteinExistence type="predicted"/>
<keyword evidence="3" id="KW-0813">Transport</keyword>
<comment type="subunit">
    <text evidence="2">Homotrimer.</text>
</comment>
<dbReference type="InterPro" id="IPR001702">
    <property type="entry name" value="Porin_Gram-ve"/>
</dbReference>
<feature type="domain" description="Porin" evidence="12">
    <location>
        <begin position="7"/>
        <end position="351"/>
    </location>
</feature>
<dbReference type="PRINTS" id="PR00182">
    <property type="entry name" value="ECOLNEIPORIN"/>
</dbReference>
<dbReference type="PRINTS" id="PR00184">
    <property type="entry name" value="NEISSPPORIN"/>
</dbReference>
<accession>A0A843YU63</accession>
<evidence type="ECO:0000256" key="11">
    <source>
        <dbReference type="SAM" id="SignalP"/>
    </source>
</evidence>
<dbReference type="GO" id="GO:0009279">
    <property type="term" value="C:cell outer membrane"/>
    <property type="evidence" value="ECO:0007669"/>
    <property type="project" value="UniProtKB-SubCell"/>
</dbReference>
<dbReference type="InterPro" id="IPR033900">
    <property type="entry name" value="Gram_neg_porin_domain"/>
</dbReference>
<dbReference type="GO" id="GO:0046930">
    <property type="term" value="C:pore complex"/>
    <property type="evidence" value="ECO:0007669"/>
    <property type="project" value="UniProtKB-KW"/>
</dbReference>